<protein>
    <submittedName>
        <fullName evidence="1">Uncharacterized protein</fullName>
    </submittedName>
</protein>
<proteinExistence type="predicted"/>
<comment type="caution">
    <text evidence="1">The sequence shown here is derived from an EMBL/GenBank/DDBJ whole genome shotgun (WGS) entry which is preliminary data.</text>
</comment>
<evidence type="ECO:0000313" key="2">
    <source>
        <dbReference type="Proteomes" id="UP000028582"/>
    </source>
</evidence>
<dbReference type="AlphaFoldDB" id="A0A080Z506"/>
<sequence length="75" mass="8138">MTHCGSRRRVESKSPKTIVKTLNRTPVLGRLAGIHCRLTFGELNAKMDGIVIGISLMAQARADKINGLGSSFDIK</sequence>
<dbReference type="Proteomes" id="UP000028582">
    <property type="component" value="Unassembled WGS sequence"/>
</dbReference>
<evidence type="ECO:0000313" key="1">
    <source>
        <dbReference type="EMBL" id="ETO61717.1"/>
    </source>
</evidence>
<organism evidence="1 2">
    <name type="scientific">Phytophthora nicotianae P1976</name>
    <dbReference type="NCBI Taxonomy" id="1317066"/>
    <lineage>
        <taxon>Eukaryota</taxon>
        <taxon>Sar</taxon>
        <taxon>Stramenopiles</taxon>
        <taxon>Oomycota</taxon>
        <taxon>Peronosporomycetes</taxon>
        <taxon>Peronosporales</taxon>
        <taxon>Peronosporaceae</taxon>
        <taxon>Phytophthora</taxon>
    </lineage>
</organism>
<dbReference type="EMBL" id="ANJA01003732">
    <property type="protein sequence ID" value="ETO61717.1"/>
    <property type="molecule type" value="Genomic_DNA"/>
</dbReference>
<reference evidence="1 2" key="1">
    <citation type="submission" date="2013-11" db="EMBL/GenBank/DDBJ databases">
        <title>The Genome Sequence of Phytophthora parasitica P1976.</title>
        <authorList>
            <consortium name="The Broad Institute Genomics Platform"/>
            <person name="Russ C."/>
            <person name="Tyler B."/>
            <person name="Panabieres F."/>
            <person name="Shan W."/>
            <person name="Tripathy S."/>
            <person name="Grunwald N."/>
            <person name="Machado M."/>
            <person name="Johnson C.S."/>
            <person name="Walker B."/>
            <person name="Young S."/>
            <person name="Zeng Q."/>
            <person name="Gargeya S."/>
            <person name="Fitzgerald M."/>
            <person name="Haas B."/>
            <person name="Abouelleil A."/>
            <person name="Allen A.W."/>
            <person name="Alvarado L."/>
            <person name="Arachchi H.M."/>
            <person name="Berlin A.M."/>
            <person name="Chapman S.B."/>
            <person name="Gainer-Dewar J."/>
            <person name="Goldberg J."/>
            <person name="Griggs A."/>
            <person name="Gujja S."/>
            <person name="Hansen M."/>
            <person name="Howarth C."/>
            <person name="Imamovic A."/>
            <person name="Ireland A."/>
            <person name="Larimer J."/>
            <person name="McCowan C."/>
            <person name="Murphy C."/>
            <person name="Pearson M."/>
            <person name="Poon T.W."/>
            <person name="Priest M."/>
            <person name="Roberts A."/>
            <person name="Saif S."/>
            <person name="Shea T."/>
            <person name="Sisk P."/>
            <person name="Sykes S."/>
            <person name="Wortman J."/>
            <person name="Nusbaum C."/>
            <person name="Birren B."/>
        </authorList>
    </citation>
    <scope>NUCLEOTIDE SEQUENCE [LARGE SCALE GENOMIC DNA]</scope>
    <source>
        <strain evidence="1 2">P1976</strain>
    </source>
</reference>
<gene>
    <name evidence="1" type="ORF">F444_20313</name>
</gene>
<name>A0A080Z506_PHYNI</name>
<accession>A0A080Z506</accession>